<sequence length="95" mass="11084">MDFFSKNLRETLEAINKLIDNNVNLVTTKKIRRCNHIKPSNRSKINFIWRSLDILEKEGILEVNGINSPKAYKIKSNQKINIETIISQIESKRNT</sequence>
<protein>
    <submittedName>
        <fullName evidence="1">Uncharacterized protein</fullName>
    </submittedName>
</protein>
<comment type="caution">
    <text evidence="1">The sequence shown here is derived from an EMBL/GenBank/DDBJ whole genome shotgun (WGS) entry which is preliminary data.</text>
</comment>
<dbReference type="EMBL" id="BART01029735">
    <property type="protein sequence ID" value="GAH10190.1"/>
    <property type="molecule type" value="Genomic_DNA"/>
</dbReference>
<gene>
    <name evidence="1" type="ORF">S01H4_52107</name>
</gene>
<dbReference type="AlphaFoldDB" id="X1DPL9"/>
<accession>X1DPL9</accession>
<organism evidence="1">
    <name type="scientific">marine sediment metagenome</name>
    <dbReference type="NCBI Taxonomy" id="412755"/>
    <lineage>
        <taxon>unclassified sequences</taxon>
        <taxon>metagenomes</taxon>
        <taxon>ecological metagenomes</taxon>
    </lineage>
</organism>
<evidence type="ECO:0000313" key="1">
    <source>
        <dbReference type="EMBL" id="GAH10190.1"/>
    </source>
</evidence>
<reference evidence="1" key="1">
    <citation type="journal article" date="2014" name="Front. Microbiol.">
        <title>High frequency of phylogenetically diverse reductive dehalogenase-homologous genes in deep subseafloor sedimentary metagenomes.</title>
        <authorList>
            <person name="Kawai M."/>
            <person name="Futagami T."/>
            <person name="Toyoda A."/>
            <person name="Takaki Y."/>
            <person name="Nishi S."/>
            <person name="Hori S."/>
            <person name="Arai W."/>
            <person name="Tsubouchi T."/>
            <person name="Morono Y."/>
            <person name="Uchiyama I."/>
            <person name="Ito T."/>
            <person name="Fujiyama A."/>
            <person name="Inagaki F."/>
            <person name="Takami H."/>
        </authorList>
    </citation>
    <scope>NUCLEOTIDE SEQUENCE</scope>
    <source>
        <strain evidence="1">Expedition CK06-06</strain>
    </source>
</reference>
<name>X1DPL9_9ZZZZ</name>
<proteinExistence type="predicted"/>